<name>A0A518B3Y0_9BACT</name>
<protein>
    <recommendedName>
        <fullName evidence="3">Sulfotransferase family protein</fullName>
    </recommendedName>
</protein>
<reference evidence="1 2" key="1">
    <citation type="submission" date="2019-02" db="EMBL/GenBank/DDBJ databases">
        <title>Deep-cultivation of Planctomycetes and their phenomic and genomic characterization uncovers novel biology.</title>
        <authorList>
            <person name="Wiegand S."/>
            <person name="Jogler M."/>
            <person name="Boedeker C."/>
            <person name="Pinto D."/>
            <person name="Vollmers J."/>
            <person name="Rivas-Marin E."/>
            <person name="Kohn T."/>
            <person name="Peeters S.H."/>
            <person name="Heuer A."/>
            <person name="Rast P."/>
            <person name="Oberbeckmann S."/>
            <person name="Bunk B."/>
            <person name="Jeske O."/>
            <person name="Meyerdierks A."/>
            <person name="Storesund J.E."/>
            <person name="Kallscheuer N."/>
            <person name="Luecker S."/>
            <person name="Lage O.M."/>
            <person name="Pohl T."/>
            <person name="Merkel B.J."/>
            <person name="Hornburger P."/>
            <person name="Mueller R.-W."/>
            <person name="Bruemmer F."/>
            <person name="Labrenz M."/>
            <person name="Spormann A.M."/>
            <person name="Op den Camp H."/>
            <person name="Overmann J."/>
            <person name="Amann R."/>
            <person name="Jetten M.S.M."/>
            <person name="Mascher T."/>
            <person name="Medema M.H."/>
            <person name="Devos D.P."/>
            <person name="Kaster A.-K."/>
            <person name="Ovreas L."/>
            <person name="Rohde M."/>
            <person name="Galperin M.Y."/>
            <person name="Jogler C."/>
        </authorList>
    </citation>
    <scope>NUCLEOTIDE SEQUENCE [LARGE SCALE GENOMIC DNA]</scope>
    <source>
        <strain evidence="1 2">Pan216</strain>
    </source>
</reference>
<dbReference type="SUPFAM" id="SSF52540">
    <property type="entry name" value="P-loop containing nucleoside triphosphate hydrolases"/>
    <property type="match status" value="1"/>
</dbReference>
<dbReference type="KEGG" id="knv:Pan216_25630"/>
<accession>A0A518B3Y0</accession>
<dbReference type="Gene3D" id="3.40.50.300">
    <property type="entry name" value="P-loop containing nucleotide triphosphate hydrolases"/>
    <property type="match status" value="1"/>
</dbReference>
<keyword evidence="2" id="KW-1185">Reference proteome</keyword>
<sequence length="243" mass="27990">MSLTPRPYQRFVAVGPSRAGWNMLRTSLGEHPAIVCHDEPFRDKYPKPYAYNTEAAVVVDEHLFTPFQEEIQAVGFKVQVNQPSFNLWWRSVWDLVRADREIKILHVRRRNLLARLLSEINAERTMTWVVPKGMAPPKPTPLVLTREQCLHNFHLVTRQQDLLAEFFGDHAVMDVIYEDVCADFQGKMNAIQEFLGVAPTTLRPWSRKIAQRPLPESIANYAGLNRSLQGSPWSSFFEEQSTT</sequence>
<dbReference type="AlphaFoldDB" id="A0A518B3Y0"/>
<dbReference type="RefSeq" id="WP_145258259.1">
    <property type="nucleotide sequence ID" value="NZ_CP036279.1"/>
</dbReference>
<gene>
    <name evidence="1" type="ORF">Pan216_25630</name>
</gene>
<evidence type="ECO:0000313" key="1">
    <source>
        <dbReference type="EMBL" id="QDU61701.1"/>
    </source>
</evidence>
<organism evidence="1 2">
    <name type="scientific">Kolteria novifilia</name>
    <dbReference type="NCBI Taxonomy" id="2527975"/>
    <lineage>
        <taxon>Bacteria</taxon>
        <taxon>Pseudomonadati</taxon>
        <taxon>Planctomycetota</taxon>
        <taxon>Planctomycetia</taxon>
        <taxon>Kolteriales</taxon>
        <taxon>Kolteriaceae</taxon>
        <taxon>Kolteria</taxon>
    </lineage>
</organism>
<dbReference type="EMBL" id="CP036279">
    <property type="protein sequence ID" value="QDU61701.1"/>
    <property type="molecule type" value="Genomic_DNA"/>
</dbReference>
<dbReference type="OrthoDB" id="582104at2"/>
<dbReference type="Proteomes" id="UP000317093">
    <property type="component" value="Chromosome"/>
</dbReference>
<proteinExistence type="predicted"/>
<evidence type="ECO:0008006" key="3">
    <source>
        <dbReference type="Google" id="ProtNLM"/>
    </source>
</evidence>
<evidence type="ECO:0000313" key="2">
    <source>
        <dbReference type="Proteomes" id="UP000317093"/>
    </source>
</evidence>
<dbReference type="InterPro" id="IPR027417">
    <property type="entry name" value="P-loop_NTPase"/>
</dbReference>